<dbReference type="Proteomes" id="UP001620645">
    <property type="component" value="Unassembled WGS sequence"/>
</dbReference>
<protein>
    <recommendedName>
        <fullName evidence="3">Peptidase S1 domain-containing protein</fullName>
    </recommendedName>
</protein>
<proteinExistence type="inferred from homology"/>
<feature type="domain" description="Peptidase S1" evidence="3">
    <location>
        <begin position="6"/>
        <end position="264"/>
    </location>
</feature>
<name>A0ABD2KHY7_HETSC</name>
<evidence type="ECO:0000256" key="2">
    <source>
        <dbReference type="ARBA" id="ARBA00024195"/>
    </source>
</evidence>
<dbReference type="PROSITE" id="PS50240">
    <property type="entry name" value="TRYPSIN_DOM"/>
    <property type="match status" value="1"/>
</dbReference>
<dbReference type="PRINTS" id="PR00722">
    <property type="entry name" value="CHYMOTRYPSIN"/>
</dbReference>
<organism evidence="4 5">
    <name type="scientific">Heterodera schachtii</name>
    <name type="common">Sugarbeet cyst nematode worm</name>
    <name type="synonym">Tylenchus schachtii</name>
    <dbReference type="NCBI Taxonomy" id="97005"/>
    <lineage>
        <taxon>Eukaryota</taxon>
        <taxon>Metazoa</taxon>
        <taxon>Ecdysozoa</taxon>
        <taxon>Nematoda</taxon>
        <taxon>Chromadorea</taxon>
        <taxon>Rhabditida</taxon>
        <taxon>Tylenchina</taxon>
        <taxon>Tylenchomorpha</taxon>
        <taxon>Tylenchoidea</taxon>
        <taxon>Heteroderidae</taxon>
        <taxon>Heteroderinae</taxon>
        <taxon>Heterodera</taxon>
    </lineage>
</organism>
<dbReference type="InterPro" id="IPR009003">
    <property type="entry name" value="Peptidase_S1_PA"/>
</dbReference>
<dbReference type="Gene3D" id="2.40.10.10">
    <property type="entry name" value="Trypsin-like serine proteases"/>
    <property type="match status" value="1"/>
</dbReference>
<comment type="similarity">
    <text evidence="2">Belongs to the peptidase S1 family. CLIP subfamily.</text>
</comment>
<evidence type="ECO:0000313" key="4">
    <source>
        <dbReference type="EMBL" id="KAL3102506.1"/>
    </source>
</evidence>
<dbReference type="AlphaFoldDB" id="A0ABD2KHY7"/>
<evidence type="ECO:0000259" key="3">
    <source>
        <dbReference type="PROSITE" id="PS50240"/>
    </source>
</evidence>
<dbReference type="InterPro" id="IPR051487">
    <property type="entry name" value="Ser/Thr_Proteases_Immune/Dev"/>
</dbReference>
<dbReference type="SMART" id="SM00020">
    <property type="entry name" value="Tryp_SPc"/>
    <property type="match status" value="1"/>
</dbReference>
<evidence type="ECO:0000256" key="1">
    <source>
        <dbReference type="ARBA" id="ARBA00023157"/>
    </source>
</evidence>
<dbReference type="SUPFAM" id="SSF50494">
    <property type="entry name" value="Trypsin-like serine proteases"/>
    <property type="match status" value="1"/>
</dbReference>
<dbReference type="PANTHER" id="PTHR24256">
    <property type="entry name" value="TRYPTASE-RELATED"/>
    <property type="match status" value="1"/>
</dbReference>
<sequence>MPDNRVEFGQLSPPSDWPWAVSVRSECLNKRSNRTEVLSTCSGVLIGSKHVLTAAHCLLTTINSYLRCKGNEVAGEFEFPGTTVYVAAKFIKLTIGGKDWSETSSLSIKKYIKFDRFMSQHYDNDIAILELTHPVVFDMKINRICLPSIYTARNGHVAYFLGYGLTKGALELAGTNRTKSTKLREDFVQLRVGPPCPVNFLCTNSQTHPTRHTTPGDSGGPLMREYRGKWYVIGLVIGKPDVCDHKSCFLRPTSYCSWINRVTRGRVICQRIIY</sequence>
<gene>
    <name evidence="4" type="ORF">niasHS_001248</name>
</gene>
<dbReference type="InterPro" id="IPR043504">
    <property type="entry name" value="Peptidase_S1_PA_chymotrypsin"/>
</dbReference>
<accession>A0ABD2KHY7</accession>
<comment type="caution">
    <text evidence="4">The sequence shown here is derived from an EMBL/GenBank/DDBJ whole genome shotgun (WGS) entry which is preliminary data.</text>
</comment>
<dbReference type="PROSITE" id="PS00134">
    <property type="entry name" value="TRYPSIN_HIS"/>
    <property type="match status" value="1"/>
</dbReference>
<dbReference type="Pfam" id="PF00089">
    <property type="entry name" value="Trypsin"/>
    <property type="match status" value="1"/>
</dbReference>
<dbReference type="EMBL" id="JBICCN010000024">
    <property type="protein sequence ID" value="KAL3102506.1"/>
    <property type="molecule type" value="Genomic_DNA"/>
</dbReference>
<reference evidence="4 5" key="1">
    <citation type="submission" date="2024-10" db="EMBL/GenBank/DDBJ databases">
        <authorList>
            <person name="Kim D."/>
        </authorList>
    </citation>
    <scope>NUCLEOTIDE SEQUENCE [LARGE SCALE GENOMIC DNA]</scope>
    <source>
        <strain evidence="4">Taebaek</strain>
    </source>
</reference>
<keyword evidence="5" id="KW-1185">Reference proteome</keyword>
<keyword evidence="1" id="KW-1015">Disulfide bond</keyword>
<dbReference type="InterPro" id="IPR001254">
    <property type="entry name" value="Trypsin_dom"/>
</dbReference>
<evidence type="ECO:0000313" key="5">
    <source>
        <dbReference type="Proteomes" id="UP001620645"/>
    </source>
</evidence>
<dbReference type="InterPro" id="IPR018114">
    <property type="entry name" value="TRYPSIN_HIS"/>
</dbReference>
<dbReference type="InterPro" id="IPR001314">
    <property type="entry name" value="Peptidase_S1A"/>
</dbReference>